<protein>
    <submittedName>
        <fullName evidence="2">Sulfur carrier protein adenylyltransferase ThiF</fullName>
    </submittedName>
</protein>
<dbReference type="AlphaFoldDB" id="A0A1K1LFP2"/>
<dbReference type="PANTHER" id="PTHR43267">
    <property type="entry name" value="TRNA THREONYLCARBAMOYLADENOSINE DEHYDRATASE"/>
    <property type="match status" value="1"/>
</dbReference>
<dbReference type="InterPro" id="IPR000594">
    <property type="entry name" value="ThiF_NAD_FAD-bd"/>
</dbReference>
<reference evidence="3" key="1">
    <citation type="submission" date="2016-10" db="EMBL/GenBank/DDBJ databases">
        <authorList>
            <person name="Wegmann U."/>
        </authorList>
    </citation>
    <scope>NUCLEOTIDE SEQUENCE [LARGE SCALE GENOMIC DNA]</scope>
</reference>
<keyword evidence="2" id="KW-0808">Transferase</keyword>
<dbReference type="InterPro" id="IPR035985">
    <property type="entry name" value="Ubiquitin-activating_enz"/>
</dbReference>
<dbReference type="OrthoDB" id="9804286at2"/>
<dbReference type="Gene3D" id="3.40.50.720">
    <property type="entry name" value="NAD(P)-binding Rossmann-like Domain"/>
    <property type="match status" value="1"/>
</dbReference>
<dbReference type="Proteomes" id="UP000186323">
    <property type="component" value="Chromosome I"/>
</dbReference>
<feature type="domain" description="THIF-type NAD/FAD binding fold" evidence="1">
    <location>
        <begin position="14"/>
        <end position="152"/>
    </location>
</feature>
<name>A0A1K1LFP2_9BACT</name>
<dbReference type="RefSeq" id="WP_072335361.1">
    <property type="nucleotide sequence ID" value="NZ_DBGALU010000067.1"/>
</dbReference>
<dbReference type="EMBL" id="LT630450">
    <property type="protein sequence ID" value="SFV73512.1"/>
    <property type="molecule type" value="Genomic_DNA"/>
</dbReference>
<dbReference type="SUPFAM" id="SSF69572">
    <property type="entry name" value="Activating enzymes of the ubiquitin-like proteins"/>
    <property type="match status" value="1"/>
</dbReference>
<dbReference type="InterPro" id="IPR045886">
    <property type="entry name" value="ThiF/MoeB/HesA"/>
</dbReference>
<dbReference type="GO" id="GO:0061503">
    <property type="term" value="F:tRNA threonylcarbamoyladenosine dehydratase"/>
    <property type="evidence" value="ECO:0007669"/>
    <property type="project" value="TreeGrafter"/>
</dbReference>
<sequence length="203" mass="21763">MSENVLRQGLTRYLSPARLEALRAARVGVAGAGGLGSNAVLMLARSGVEHFLLIDDDVVDASNLNRQQFWPRHLGRPKVEALAELVRELNPDARVETCRLRIDAANVDGLVARCPLWLEALDGAADKRLLVERAMLSGRRIASASGMGGFGGKPMQKRVLGNLVLVGDFETDILEYPPLAPRVTEAAALLADAMLGFILTGVG</sequence>
<organism evidence="2 3">
    <name type="scientific">Desulfovibrio piger</name>
    <dbReference type="NCBI Taxonomy" id="901"/>
    <lineage>
        <taxon>Bacteria</taxon>
        <taxon>Pseudomonadati</taxon>
        <taxon>Thermodesulfobacteriota</taxon>
        <taxon>Desulfovibrionia</taxon>
        <taxon>Desulfovibrionales</taxon>
        <taxon>Desulfovibrionaceae</taxon>
        <taxon>Desulfovibrio</taxon>
    </lineage>
</organism>
<evidence type="ECO:0000313" key="3">
    <source>
        <dbReference type="Proteomes" id="UP000186323"/>
    </source>
</evidence>
<evidence type="ECO:0000259" key="1">
    <source>
        <dbReference type="Pfam" id="PF00899"/>
    </source>
</evidence>
<dbReference type="NCBIfam" id="NF006395">
    <property type="entry name" value="PRK08644.1"/>
    <property type="match status" value="1"/>
</dbReference>
<dbReference type="KEGG" id="dpg:DESPIGER_1676"/>
<evidence type="ECO:0000313" key="2">
    <source>
        <dbReference type="EMBL" id="SFV73512.1"/>
    </source>
</evidence>
<accession>A0A1K1LFP2</accession>
<dbReference type="PANTHER" id="PTHR43267:SF3">
    <property type="entry name" value="THIF PROTEIN"/>
    <property type="match status" value="1"/>
</dbReference>
<proteinExistence type="predicted"/>
<keyword evidence="2" id="KW-0548">Nucleotidyltransferase</keyword>
<keyword evidence="3" id="KW-1185">Reference proteome</keyword>
<dbReference type="GO" id="GO:0016779">
    <property type="term" value="F:nucleotidyltransferase activity"/>
    <property type="evidence" value="ECO:0007669"/>
    <property type="project" value="UniProtKB-KW"/>
</dbReference>
<dbReference type="Pfam" id="PF00899">
    <property type="entry name" value="ThiF"/>
    <property type="match status" value="1"/>
</dbReference>
<gene>
    <name evidence="2" type="ORF">DESPIGER_1676</name>
</gene>
<dbReference type="GO" id="GO:0008641">
    <property type="term" value="F:ubiquitin-like modifier activating enzyme activity"/>
    <property type="evidence" value="ECO:0007669"/>
    <property type="project" value="InterPro"/>
</dbReference>
<dbReference type="GO" id="GO:0061504">
    <property type="term" value="P:cyclic threonylcarbamoyladenosine biosynthetic process"/>
    <property type="evidence" value="ECO:0007669"/>
    <property type="project" value="TreeGrafter"/>
</dbReference>